<protein>
    <recommendedName>
        <fullName evidence="5">P-type domain-containing protein</fullName>
    </recommendedName>
</protein>
<keyword evidence="4" id="KW-1133">Transmembrane helix</keyword>
<evidence type="ECO:0000256" key="1">
    <source>
        <dbReference type="ARBA" id="ARBA00023157"/>
    </source>
</evidence>
<dbReference type="AlphaFoldDB" id="H2Y6U9"/>
<reference evidence="6" key="3">
    <citation type="submission" date="2025-09" db="UniProtKB">
        <authorList>
            <consortium name="Ensembl"/>
        </authorList>
    </citation>
    <scope>IDENTIFICATION</scope>
</reference>
<name>H2Y6U9_CIOSA</name>
<dbReference type="InterPro" id="IPR044913">
    <property type="entry name" value="P_trefoil_dom_sf"/>
</dbReference>
<reference evidence="6" key="2">
    <citation type="submission" date="2025-08" db="UniProtKB">
        <authorList>
            <consortium name="Ensembl"/>
        </authorList>
    </citation>
    <scope>IDENTIFICATION</scope>
</reference>
<dbReference type="InParanoid" id="H2Y6U9"/>
<dbReference type="PANTHER" id="PTHR31698:SF7">
    <property type="entry name" value="PEPTIDASE M15C DOMAIN-CONTAINING PROTEIN"/>
    <property type="match status" value="1"/>
</dbReference>
<evidence type="ECO:0000259" key="5">
    <source>
        <dbReference type="PROSITE" id="PS51448"/>
    </source>
</evidence>
<evidence type="ECO:0000313" key="6">
    <source>
        <dbReference type="Ensembl" id="ENSCSAVP00000001047.1"/>
    </source>
</evidence>
<sequence length="264" mass="28369">DCGYEGISEYECVTRGCCWDETGAGPHLCFYSRADAACLDKGGQCKDFRTNKCELGYEQFLCSGSGENRCCFECSPDDDTCNAEVDDWNNGDSPCESANYGICQYNSNYCPSNVYETNKCGGPANRQCCVTNPVTHPPETSLHPTTPPINPDTTTPPWEATTTLTPPPPTTTTPAATDGPTKIDIPSTNGLDAGGIAGIIIAVLFIVIALVVGGVFYYRGNTKMPFSMSLGGSKETSSVAGFDNPIRYDKDTVQMGEEREEFDA</sequence>
<comment type="caution">
    <text evidence="2">Lacks conserved residue(s) required for the propagation of feature annotation.</text>
</comment>
<evidence type="ECO:0000313" key="7">
    <source>
        <dbReference type="Proteomes" id="UP000007875"/>
    </source>
</evidence>
<dbReference type="SUPFAM" id="SSF57492">
    <property type="entry name" value="Trefoil"/>
    <property type="match status" value="1"/>
</dbReference>
<dbReference type="Pfam" id="PF00088">
    <property type="entry name" value="Trefoil"/>
    <property type="match status" value="1"/>
</dbReference>
<reference evidence="7" key="1">
    <citation type="submission" date="2003-08" db="EMBL/GenBank/DDBJ databases">
        <authorList>
            <person name="Birren B."/>
            <person name="Nusbaum C."/>
            <person name="Abebe A."/>
            <person name="Abouelleil A."/>
            <person name="Adekoya E."/>
            <person name="Ait-zahra M."/>
            <person name="Allen N."/>
            <person name="Allen T."/>
            <person name="An P."/>
            <person name="Anderson M."/>
            <person name="Anderson S."/>
            <person name="Arachchi H."/>
            <person name="Armbruster J."/>
            <person name="Bachantsang P."/>
            <person name="Baldwin J."/>
            <person name="Barry A."/>
            <person name="Bayul T."/>
            <person name="Blitshsteyn B."/>
            <person name="Bloom T."/>
            <person name="Blye J."/>
            <person name="Boguslavskiy L."/>
            <person name="Borowsky M."/>
            <person name="Boukhgalter B."/>
            <person name="Brunache A."/>
            <person name="Butler J."/>
            <person name="Calixte N."/>
            <person name="Calvo S."/>
            <person name="Camarata J."/>
            <person name="Campo K."/>
            <person name="Chang J."/>
            <person name="Cheshatsang Y."/>
            <person name="Citroen M."/>
            <person name="Collymore A."/>
            <person name="Considine T."/>
            <person name="Cook A."/>
            <person name="Cooke P."/>
            <person name="Corum B."/>
            <person name="Cuomo C."/>
            <person name="David R."/>
            <person name="Dawoe T."/>
            <person name="Degray S."/>
            <person name="Dodge S."/>
            <person name="Dooley K."/>
            <person name="Dorje P."/>
            <person name="Dorjee K."/>
            <person name="Dorris L."/>
            <person name="Duffey N."/>
            <person name="Dupes A."/>
            <person name="Elkins T."/>
            <person name="Engels R."/>
            <person name="Erickson J."/>
            <person name="Farina A."/>
            <person name="Faro S."/>
            <person name="Ferreira P."/>
            <person name="Fischer H."/>
            <person name="Fitzgerald M."/>
            <person name="Foley K."/>
            <person name="Gage D."/>
            <person name="Galagan J."/>
            <person name="Gearin G."/>
            <person name="Gnerre S."/>
            <person name="Gnirke A."/>
            <person name="Goyette A."/>
            <person name="Graham J."/>
            <person name="Grandbois E."/>
            <person name="Gyaltsen K."/>
            <person name="Hafez N."/>
            <person name="Hagopian D."/>
            <person name="Hagos B."/>
            <person name="Hall J."/>
            <person name="Hatcher B."/>
            <person name="Heller A."/>
            <person name="Higgins H."/>
            <person name="Honan T."/>
            <person name="Horn A."/>
            <person name="Houde N."/>
            <person name="Hughes L."/>
            <person name="Hulme W."/>
            <person name="Husby E."/>
            <person name="Iliev I."/>
            <person name="Jaffe D."/>
            <person name="Jones C."/>
            <person name="Kamal M."/>
            <person name="Kamat A."/>
            <person name="Kamvysselis M."/>
            <person name="Karlsson E."/>
            <person name="Kells C."/>
            <person name="Kieu A."/>
            <person name="Kisner P."/>
            <person name="Kodira C."/>
            <person name="Kulbokas E."/>
            <person name="Labutti K."/>
            <person name="Lama D."/>
            <person name="Landers T."/>
            <person name="Leger J."/>
            <person name="Levine S."/>
            <person name="Lewis D."/>
            <person name="Lewis T."/>
            <person name="Lindblad-toh K."/>
            <person name="Liu X."/>
            <person name="Lokyitsang T."/>
            <person name="Lokyitsang Y."/>
            <person name="Lucien O."/>
            <person name="Lui A."/>
            <person name="Ma L.J."/>
            <person name="Mabbitt R."/>
            <person name="Macdonald J."/>
            <person name="Maclean C."/>
            <person name="Major J."/>
            <person name="Manning J."/>
            <person name="Marabella R."/>
            <person name="Maru K."/>
            <person name="Matthews C."/>
            <person name="Mauceli E."/>
            <person name="Mccarthy M."/>
            <person name="Mcdonough S."/>
            <person name="Mcghee T."/>
            <person name="Meldrim J."/>
            <person name="Meneus L."/>
            <person name="Mesirov J."/>
            <person name="Mihalev A."/>
            <person name="Mihova T."/>
            <person name="Mikkelsen T."/>
            <person name="Mlenga V."/>
            <person name="Moru K."/>
            <person name="Mozes J."/>
            <person name="Mulrain L."/>
            <person name="Munson G."/>
            <person name="Naylor J."/>
            <person name="Newes C."/>
            <person name="Nguyen C."/>
            <person name="Nguyen N."/>
            <person name="Nguyen T."/>
            <person name="Nicol R."/>
            <person name="Nielsen C."/>
            <person name="Nizzari M."/>
            <person name="Norbu C."/>
            <person name="Norbu N."/>
            <person name="O'donnell P."/>
            <person name="Okoawo O."/>
            <person name="O'leary S."/>
            <person name="Omotosho B."/>
            <person name="O'neill K."/>
            <person name="Osman S."/>
            <person name="Parker S."/>
            <person name="Perrin D."/>
            <person name="Phunkhang P."/>
            <person name="Piqani B."/>
            <person name="Purcell S."/>
            <person name="Rachupka T."/>
            <person name="Ramasamy U."/>
            <person name="Rameau R."/>
            <person name="Ray V."/>
            <person name="Raymond C."/>
            <person name="Retta R."/>
            <person name="Richardson S."/>
            <person name="Rise C."/>
            <person name="Rodriguez J."/>
            <person name="Rogers J."/>
            <person name="Rogov P."/>
            <person name="Rutman M."/>
            <person name="Schupbach R."/>
            <person name="Seaman C."/>
            <person name="Settipalli S."/>
            <person name="Sharpe T."/>
            <person name="Sheridan J."/>
            <person name="Sherpa N."/>
            <person name="Shi J."/>
            <person name="Smirnov S."/>
            <person name="Smith C."/>
            <person name="Sougnez C."/>
            <person name="Spencer B."/>
            <person name="Stalker J."/>
            <person name="Stange-thomann N."/>
            <person name="Stavropoulos S."/>
            <person name="Stetson K."/>
            <person name="Stone C."/>
            <person name="Stone S."/>
            <person name="Stubbs M."/>
            <person name="Talamas J."/>
            <person name="Tchuinga P."/>
            <person name="Tenzing P."/>
            <person name="Tesfaye S."/>
            <person name="Theodore J."/>
            <person name="Thoulutsang Y."/>
            <person name="Topham K."/>
            <person name="Towey S."/>
            <person name="Tsamla T."/>
            <person name="Tsomo N."/>
            <person name="Vallee D."/>
            <person name="Vassiliev H."/>
            <person name="Venkataraman V."/>
            <person name="Vinson J."/>
            <person name="Vo A."/>
            <person name="Wade C."/>
            <person name="Wang S."/>
            <person name="Wangchuk T."/>
            <person name="Wangdi T."/>
            <person name="Whittaker C."/>
            <person name="Wilkinson J."/>
            <person name="Wu Y."/>
            <person name="Wyman D."/>
            <person name="Yadav S."/>
            <person name="Yang S."/>
            <person name="Yang X."/>
            <person name="Yeager S."/>
            <person name="Yee E."/>
            <person name="Young G."/>
            <person name="Zainoun J."/>
            <person name="Zembeck L."/>
            <person name="Zimmer A."/>
            <person name="Zody M."/>
            <person name="Lander E."/>
        </authorList>
    </citation>
    <scope>NUCLEOTIDE SEQUENCE [LARGE SCALE GENOMIC DNA]</scope>
</reference>
<evidence type="ECO:0000256" key="3">
    <source>
        <dbReference type="SAM" id="MobiDB-lite"/>
    </source>
</evidence>
<dbReference type="PROSITE" id="PS51448">
    <property type="entry name" value="P_TREFOIL_2"/>
    <property type="match status" value="1"/>
</dbReference>
<dbReference type="Ensembl" id="ENSCSAVT00000001058.1">
    <property type="protein sequence ID" value="ENSCSAVP00000001047.1"/>
    <property type="gene ID" value="ENSCSAVG00000000582.1"/>
</dbReference>
<proteinExistence type="predicted"/>
<organism evidence="6 7">
    <name type="scientific">Ciona savignyi</name>
    <name type="common">Pacific transparent sea squirt</name>
    <dbReference type="NCBI Taxonomy" id="51511"/>
    <lineage>
        <taxon>Eukaryota</taxon>
        <taxon>Metazoa</taxon>
        <taxon>Chordata</taxon>
        <taxon>Tunicata</taxon>
        <taxon>Ascidiacea</taxon>
        <taxon>Phlebobranchia</taxon>
        <taxon>Cionidae</taxon>
        <taxon>Ciona</taxon>
    </lineage>
</organism>
<feature type="compositionally biased region" description="Low complexity" evidence="3">
    <location>
        <begin position="151"/>
        <end position="164"/>
    </location>
</feature>
<dbReference type="HOGENOM" id="CLU_1055703_0_0_1"/>
<feature type="disulfide bond" evidence="2">
    <location>
        <begin position="12"/>
        <end position="29"/>
    </location>
</feature>
<keyword evidence="1 2" id="KW-1015">Disulfide bond</keyword>
<keyword evidence="4" id="KW-0472">Membrane</keyword>
<evidence type="ECO:0000256" key="4">
    <source>
        <dbReference type="SAM" id="Phobius"/>
    </source>
</evidence>
<keyword evidence="7" id="KW-1185">Reference proteome</keyword>
<keyword evidence="4" id="KW-0812">Transmembrane</keyword>
<feature type="region of interest" description="Disordered" evidence="3">
    <location>
        <begin position="139"/>
        <end position="182"/>
    </location>
</feature>
<dbReference type="PANTHER" id="PTHR31698">
    <property type="entry name" value="LYSOZYME G FAMILY MEMBER"/>
    <property type="match status" value="1"/>
</dbReference>
<feature type="transmembrane region" description="Helical" evidence="4">
    <location>
        <begin position="196"/>
        <end position="218"/>
    </location>
</feature>
<feature type="domain" description="P-type" evidence="5">
    <location>
        <begin position="1"/>
        <end position="33"/>
    </location>
</feature>
<dbReference type="Gene3D" id="4.10.110.10">
    <property type="entry name" value="Spasmolytic Protein, domain 1"/>
    <property type="match status" value="1"/>
</dbReference>
<dbReference type="Proteomes" id="UP000007875">
    <property type="component" value="Unassembled WGS sequence"/>
</dbReference>
<dbReference type="InterPro" id="IPR000519">
    <property type="entry name" value="P_trefoil_dom"/>
</dbReference>
<accession>H2Y6U9</accession>
<feature type="disulfide bond" evidence="2">
    <location>
        <begin position="2"/>
        <end position="17"/>
    </location>
</feature>
<dbReference type="CDD" id="cd00111">
    <property type="entry name" value="Trefoil"/>
    <property type="match status" value="1"/>
</dbReference>
<evidence type="ECO:0000256" key="2">
    <source>
        <dbReference type="PROSITE-ProRule" id="PRU00779"/>
    </source>
</evidence>
<dbReference type="GeneTree" id="ENSGT00390000001547"/>